<proteinExistence type="predicted"/>
<name>A0A0M8P0Q4_9EURO</name>
<evidence type="ECO:0000313" key="3">
    <source>
        <dbReference type="Proteomes" id="UP000037696"/>
    </source>
</evidence>
<protein>
    <recommendedName>
        <fullName evidence="4">Secreted protein</fullName>
    </recommendedName>
</protein>
<accession>A0A0M8P0Q4</accession>
<gene>
    <name evidence="2" type="ORF">ACN38_g10955</name>
</gene>
<dbReference type="EMBL" id="LHQQ01000264">
    <property type="protein sequence ID" value="KOS38231.1"/>
    <property type="molecule type" value="Genomic_DNA"/>
</dbReference>
<dbReference type="AlphaFoldDB" id="A0A0M8P0Q4"/>
<evidence type="ECO:0000256" key="1">
    <source>
        <dbReference type="SAM" id="SignalP"/>
    </source>
</evidence>
<organism evidence="2 3">
    <name type="scientific">Penicillium nordicum</name>
    <dbReference type="NCBI Taxonomy" id="229535"/>
    <lineage>
        <taxon>Eukaryota</taxon>
        <taxon>Fungi</taxon>
        <taxon>Dikarya</taxon>
        <taxon>Ascomycota</taxon>
        <taxon>Pezizomycotina</taxon>
        <taxon>Eurotiomycetes</taxon>
        <taxon>Eurotiomycetidae</taxon>
        <taxon>Eurotiales</taxon>
        <taxon>Aspergillaceae</taxon>
        <taxon>Penicillium</taxon>
    </lineage>
</organism>
<reference evidence="2 3" key="1">
    <citation type="submission" date="2015-08" db="EMBL/GenBank/DDBJ databases">
        <title>Genome sequencing of Penicillium nordicum.</title>
        <authorList>
            <person name="Nguyen H.D."/>
            <person name="Seifert K.A."/>
        </authorList>
    </citation>
    <scope>NUCLEOTIDE SEQUENCE [LARGE SCALE GENOMIC DNA]</scope>
    <source>
        <strain evidence="2 3">DAOMC 185683</strain>
    </source>
</reference>
<evidence type="ECO:0000313" key="2">
    <source>
        <dbReference type="EMBL" id="KOS38231.1"/>
    </source>
</evidence>
<comment type="caution">
    <text evidence="2">The sequence shown here is derived from an EMBL/GenBank/DDBJ whole genome shotgun (WGS) entry which is preliminary data.</text>
</comment>
<keyword evidence="3" id="KW-1185">Reference proteome</keyword>
<feature type="signal peptide" evidence="1">
    <location>
        <begin position="1"/>
        <end position="22"/>
    </location>
</feature>
<dbReference type="Proteomes" id="UP000037696">
    <property type="component" value="Unassembled WGS sequence"/>
</dbReference>
<evidence type="ECO:0008006" key="4">
    <source>
        <dbReference type="Google" id="ProtNLM"/>
    </source>
</evidence>
<feature type="chain" id="PRO_5005819343" description="Secreted protein" evidence="1">
    <location>
        <begin position="23"/>
        <end position="71"/>
    </location>
</feature>
<sequence length="71" mass="7873">MPFCGAKSSGCFLLLKIASIVAYDRSRVVVRRSHGSYYNSLPYKDSPTPKLTANRSANFLQIHFTSTSDSI</sequence>
<keyword evidence="1" id="KW-0732">Signal</keyword>